<dbReference type="InterPro" id="IPR011041">
    <property type="entry name" value="Quinoprot_gluc/sorb_DH_b-prop"/>
</dbReference>
<dbReference type="Pfam" id="PF07995">
    <property type="entry name" value="GSDH"/>
    <property type="match status" value="1"/>
</dbReference>
<reference evidence="3 4" key="1">
    <citation type="journal article" date="2015" name="Genome Announc.">
        <title>Expanding the biotechnology potential of lactobacilli through comparative genomics of 213 strains and associated genera.</title>
        <authorList>
            <person name="Sun Z."/>
            <person name="Harris H.M."/>
            <person name="McCann A."/>
            <person name="Guo C."/>
            <person name="Argimon S."/>
            <person name="Zhang W."/>
            <person name="Yang X."/>
            <person name="Jeffery I.B."/>
            <person name="Cooney J.C."/>
            <person name="Kagawa T.F."/>
            <person name="Liu W."/>
            <person name="Song Y."/>
            <person name="Salvetti E."/>
            <person name="Wrobel A."/>
            <person name="Rasinkangas P."/>
            <person name="Parkhill J."/>
            <person name="Rea M.C."/>
            <person name="O'Sullivan O."/>
            <person name="Ritari J."/>
            <person name="Douillard F.P."/>
            <person name="Paul Ross R."/>
            <person name="Yang R."/>
            <person name="Briner A.E."/>
            <person name="Felis G.E."/>
            <person name="de Vos W.M."/>
            <person name="Barrangou R."/>
            <person name="Klaenhammer T.R."/>
            <person name="Caufield P.W."/>
            <person name="Cui Y."/>
            <person name="Zhang H."/>
            <person name="O'Toole P.W."/>
        </authorList>
    </citation>
    <scope>NUCLEOTIDE SEQUENCE [LARGE SCALE GENOMIC DNA]</scope>
    <source>
        <strain evidence="3 4">DSM 21376</strain>
    </source>
</reference>
<evidence type="ECO:0000259" key="2">
    <source>
        <dbReference type="Pfam" id="PF07995"/>
    </source>
</evidence>
<dbReference type="SUPFAM" id="SSF50952">
    <property type="entry name" value="Soluble quinoprotein glucose dehydrogenase"/>
    <property type="match status" value="1"/>
</dbReference>
<keyword evidence="1" id="KW-0812">Transmembrane</keyword>
<dbReference type="OrthoDB" id="9770043at2"/>
<feature type="domain" description="Glucose/Sorbosone dehydrogenase" evidence="2">
    <location>
        <begin position="64"/>
        <end position="353"/>
    </location>
</feature>
<feature type="transmembrane region" description="Helical" evidence="1">
    <location>
        <begin position="5"/>
        <end position="25"/>
    </location>
</feature>
<protein>
    <recommendedName>
        <fullName evidence="2">Glucose/Sorbosone dehydrogenase domain-containing protein</fullName>
    </recommendedName>
</protein>
<dbReference type="InterPro" id="IPR011042">
    <property type="entry name" value="6-blade_b-propeller_TolB-like"/>
</dbReference>
<dbReference type="PATRIC" id="fig|1423806.3.peg.151"/>
<dbReference type="PANTHER" id="PTHR19328:SF13">
    <property type="entry name" value="HIPL1 PROTEIN"/>
    <property type="match status" value="1"/>
</dbReference>
<dbReference type="AlphaFoldDB" id="A0A023D058"/>
<dbReference type="eggNOG" id="COG2133">
    <property type="taxonomic scope" value="Bacteria"/>
</dbReference>
<name>A0A023D058_9LACO</name>
<dbReference type="STRING" id="1423806.FD15_GL000148"/>
<accession>A0A023D058</accession>
<keyword evidence="1" id="KW-1133">Transmembrane helix</keyword>
<sequence length="370" mass="40176">MKKIYIILGVIGAVLVAAAVTFVVWNRTSVNNTSNKKETVPTSVPGPYRRARLVGKPRMRANNLEAPWSLVFFNDSVLVSLRDSGEVREILDNGKSRIVGEISAAEHNGEGGLLGMTVKDDSLYVYYSTATDNQIARYSIIGSKGALQLGEAKVILDNIPHAANHNGGRIAFGPDGMLYATTGDAGVPSSAQSRNSLGGKILRMTANGDVPEDNPFQNSLVYSYGHRNPQGIAWSEDGTMYATEFGQNKWDELNKIEPGRNYGWPTHEGKANAQGFVDPVQQWAPAEASPSGMTFYNGILFIANLRGTVLRAVATSALQGSFEYFSGHYGRIRDVAVSPKNELWFITNNTDGRGNPGARDDRVMSVSIKK</sequence>
<evidence type="ECO:0000313" key="4">
    <source>
        <dbReference type="Proteomes" id="UP000050961"/>
    </source>
</evidence>
<dbReference type="Proteomes" id="UP000050961">
    <property type="component" value="Unassembled WGS sequence"/>
</dbReference>
<proteinExistence type="predicted"/>
<dbReference type="RefSeq" id="WP_034989610.1">
    <property type="nucleotide sequence ID" value="NZ_AYZF01000008.1"/>
</dbReference>
<dbReference type="PANTHER" id="PTHR19328">
    <property type="entry name" value="HEDGEHOG-INTERACTING PROTEIN"/>
    <property type="match status" value="1"/>
</dbReference>
<dbReference type="EMBL" id="AYZF01000008">
    <property type="protein sequence ID" value="KRN06600.1"/>
    <property type="molecule type" value="Genomic_DNA"/>
</dbReference>
<dbReference type="Gene3D" id="2.120.10.30">
    <property type="entry name" value="TolB, C-terminal domain"/>
    <property type="match status" value="1"/>
</dbReference>
<dbReference type="InterPro" id="IPR012938">
    <property type="entry name" value="Glc/Sorbosone_DH"/>
</dbReference>
<keyword evidence="1" id="KW-0472">Membrane</keyword>
<keyword evidence="4" id="KW-1185">Reference proteome</keyword>
<gene>
    <name evidence="3" type="ORF">FD15_GL000148</name>
</gene>
<organism evidence="3 4">
    <name type="scientific">Liquorilactobacillus sucicola DSM 21376 = JCM 15457</name>
    <dbReference type="NCBI Taxonomy" id="1423806"/>
    <lineage>
        <taxon>Bacteria</taxon>
        <taxon>Bacillati</taxon>
        <taxon>Bacillota</taxon>
        <taxon>Bacilli</taxon>
        <taxon>Lactobacillales</taxon>
        <taxon>Lactobacillaceae</taxon>
        <taxon>Liquorilactobacillus</taxon>
    </lineage>
</organism>
<comment type="caution">
    <text evidence="3">The sequence shown here is derived from an EMBL/GenBank/DDBJ whole genome shotgun (WGS) entry which is preliminary data.</text>
</comment>
<evidence type="ECO:0000313" key="3">
    <source>
        <dbReference type="EMBL" id="KRN06600.1"/>
    </source>
</evidence>
<evidence type="ECO:0000256" key="1">
    <source>
        <dbReference type="SAM" id="Phobius"/>
    </source>
</evidence>